<proteinExistence type="inferred from homology"/>
<evidence type="ECO:0000313" key="12">
    <source>
        <dbReference type="Proteomes" id="UP001500218"/>
    </source>
</evidence>
<keyword evidence="10" id="KW-1003">Cell membrane</keyword>
<evidence type="ECO:0000256" key="10">
    <source>
        <dbReference type="HAMAP-Rule" id="MF_00815"/>
    </source>
</evidence>
<evidence type="ECO:0000256" key="1">
    <source>
        <dbReference type="ARBA" id="ARBA00003456"/>
    </source>
</evidence>
<comment type="subunit">
    <text evidence="10">F-type ATPases have 2 components, CF(1) - the catalytic core - and CF(0) - the membrane proton channel. CF(1) has five subunits: alpha(3), beta(3), gamma(1), delta(1), epsilon(1). CF(0) has three main subunits: a, b and c.</text>
</comment>
<keyword evidence="8 10" id="KW-0139">CF(1)</keyword>
<keyword evidence="5 10" id="KW-0375">Hydrogen ion transport</keyword>
<dbReference type="PANTHER" id="PTHR11693">
    <property type="entry name" value="ATP SYNTHASE GAMMA CHAIN"/>
    <property type="match status" value="1"/>
</dbReference>
<reference evidence="12" key="1">
    <citation type="journal article" date="2019" name="Int. J. Syst. Evol. Microbiol.">
        <title>The Global Catalogue of Microorganisms (GCM) 10K type strain sequencing project: providing services to taxonomists for standard genome sequencing and annotation.</title>
        <authorList>
            <consortium name="The Broad Institute Genomics Platform"/>
            <consortium name="The Broad Institute Genome Sequencing Center for Infectious Disease"/>
            <person name="Wu L."/>
            <person name="Ma J."/>
        </authorList>
    </citation>
    <scope>NUCLEOTIDE SEQUENCE [LARGE SCALE GENOMIC DNA]</scope>
    <source>
        <strain evidence="12">JCM 13250</strain>
    </source>
</reference>
<dbReference type="HAMAP" id="MF_00815">
    <property type="entry name" value="ATP_synth_gamma_bact"/>
    <property type="match status" value="1"/>
</dbReference>
<dbReference type="NCBIfam" id="TIGR01146">
    <property type="entry name" value="ATPsyn_F1gamma"/>
    <property type="match status" value="1"/>
</dbReference>
<evidence type="ECO:0000256" key="8">
    <source>
        <dbReference type="ARBA" id="ARBA00023196"/>
    </source>
</evidence>
<keyword evidence="9 10" id="KW-0066">ATP synthesis</keyword>
<gene>
    <name evidence="10" type="primary">atpG</name>
    <name evidence="11" type="ORF">GCM10009682_30760</name>
</gene>
<dbReference type="Proteomes" id="UP001500218">
    <property type="component" value="Unassembled WGS sequence"/>
</dbReference>
<sequence>MAAQVGALRRRIRSVKSTKKITKAQELVATSRIAKAQERVAASQPYATAITNVLTALASNANVDHPLLVPRPVVRRAGVLLITSDRGLAGGYNANAIRTAEQLIARLKADGKQVMLYTVGRKGLTYYRFRNRPVEASWTGFSEQPTFANAREIGETLIKAFVAGADDVDDVDGPHHGPDGIWGVDELHVVHTQFRSLMTQTPQANFLAPLQVETTESAEHHALLPAYEFEPDPDALLDALLPKYINTRIYAALLDSAASESAARRRACKSATDNAEELIKKYTREMNSARQAAITQEISEIVGGANALAAAGSEV</sequence>
<evidence type="ECO:0000256" key="3">
    <source>
        <dbReference type="ARBA" id="ARBA00007681"/>
    </source>
</evidence>
<protein>
    <recommendedName>
        <fullName evidence="10">ATP synthase gamma chain</fullName>
    </recommendedName>
    <alternativeName>
        <fullName evidence="10">ATP synthase F1 sector gamma subunit</fullName>
    </alternativeName>
    <alternativeName>
        <fullName evidence="10">F-ATPase gamma subunit</fullName>
    </alternativeName>
</protein>
<dbReference type="SUPFAM" id="SSF52943">
    <property type="entry name" value="ATP synthase (F1-ATPase), gamma subunit"/>
    <property type="match status" value="1"/>
</dbReference>
<dbReference type="PRINTS" id="PR00126">
    <property type="entry name" value="ATPASEGAMMA"/>
</dbReference>
<dbReference type="RefSeq" id="WP_344131511.1">
    <property type="nucleotide sequence ID" value="NZ_BAAALT010000084.1"/>
</dbReference>
<dbReference type="NCBIfam" id="NF004145">
    <property type="entry name" value="PRK05621.1-2"/>
    <property type="match status" value="1"/>
</dbReference>
<evidence type="ECO:0000256" key="4">
    <source>
        <dbReference type="ARBA" id="ARBA00022448"/>
    </source>
</evidence>
<dbReference type="InterPro" id="IPR023632">
    <property type="entry name" value="ATP_synth_F1_gsu_CS"/>
</dbReference>
<keyword evidence="6 10" id="KW-0406">Ion transport</keyword>
<organism evidence="11 12">
    <name type="scientific">Luedemannella flava</name>
    <dbReference type="NCBI Taxonomy" id="349316"/>
    <lineage>
        <taxon>Bacteria</taxon>
        <taxon>Bacillati</taxon>
        <taxon>Actinomycetota</taxon>
        <taxon>Actinomycetes</taxon>
        <taxon>Micromonosporales</taxon>
        <taxon>Micromonosporaceae</taxon>
        <taxon>Luedemannella</taxon>
    </lineage>
</organism>
<keyword evidence="7 10" id="KW-0472">Membrane</keyword>
<dbReference type="PANTHER" id="PTHR11693:SF22">
    <property type="entry name" value="ATP SYNTHASE SUBUNIT GAMMA, MITOCHONDRIAL"/>
    <property type="match status" value="1"/>
</dbReference>
<dbReference type="Gene3D" id="3.40.1380.10">
    <property type="match status" value="1"/>
</dbReference>
<accession>A0ABP4Y926</accession>
<comment type="function">
    <text evidence="1 10">Produces ATP from ADP in the presence of a proton gradient across the membrane. The gamma chain is believed to be important in regulating ATPase activity and the flow of protons through the CF(0) complex.</text>
</comment>
<dbReference type="Gene3D" id="1.10.287.80">
    <property type="entry name" value="ATP synthase, gamma subunit, helix hairpin domain"/>
    <property type="match status" value="1"/>
</dbReference>
<comment type="similarity">
    <text evidence="3 10">Belongs to the ATPase gamma chain family.</text>
</comment>
<evidence type="ECO:0000256" key="6">
    <source>
        <dbReference type="ARBA" id="ARBA00023065"/>
    </source>
</evidence>
<dbReference type="InterPro" id="IPR000131">
    <property type="entry name" value="ATP_synth_F1_gsu"/>
</dbReference>
<dbReference type="InterPro" id="IPR035968">
    <property type="entry name" value="ATP_synth_F1_ATPase_gsu"/>
</dbReference>
<evidence type="ECO:0000256" key="2">
    <source>
        <dbReference type="ARBA" id="ARBA00004170"/>
    </source>
</evidence>
<dbReference type="CDD" id="cd12151">
    <property type="entry name" value="F1-ATPase_gamma"/>
    <property type="match status" value="1"/>
</dbReference>
<evidence type="ECO:0000256" key="5">
    <source>
        <dbReference type="ARBA" id="ARBA00022781"/>
    </source>
</evidence>
<keyword evidence="4 10" id="KW-0813">Transport</keyword>
<dbReference type="PROSITE" id="PS00153">
    <property type="entry name" value="ATPASE_GAMMA"/>
    <property type="match status" value="1"/>
</dbReference>
<evidence type="ECO:0000313" key="11">
    <source>
        <dbReference type="EMBL" id="GAA1806675.1"/>
    </source>
</evidence>
<comment type="caution">
    <text evidence="11">The sequence shown here is derived from an EMBL/GenBank/DDBJ whole genome shotgun (WGS) entry which is preliminary data.</text>
</comment>
<keyword evidence="12" id="KW-1185">Reference proteome</keyword>
<evidence type="ECO:0000256" key="9">
    <source>
        <dbReference type="ARBA" id="ARBA00023310"/>
    </source>
</evidence>
<dbReference type="EMBL" id="BAAALT010000084">
    <property type="protein sequence ID" value="GAA1806675.1"/>
    <property type="molecule type" value="Genomic_DNA"/>
</dbReference>
<dbReference type="Pfam" id="PF00231">
    <property type="entry name" value="ATP-synt"/>
    <property type="match status" value="1"/>
</dbReference>
<comment type="subcellular location">
    <subcellularLocation>
        <location evidence="10">Cell membrane</location>
        <topology evidence="10">Peripheral membrane protein</topology>
    </subcellularLocation>
    <subcellularLocation>
        <location evidence="2">Membrane</location>
        <topology evidence="2">Peripheral membrane protein</topology>
    </subcellularLocation>
</comment>
<name>A0ABP4Y926_9ACTN</name>
<evidence type="ECO:0000256" key="7">
    <source>
        <dbReference type="ARBA" id="ARBA00023136"/>
    </source>
</evidence>